<dbReference type="Proteomes" id="UP000179266">
    <property type="component" value="Unassembled WGS sequence"/>
</dbReference>
<dbReference type="SMART" id="SM00060">
    <property type="entry name" value="FN3"/>
    <property type="match status" value="2"/>
</dbReference>
<proteinExistence type="predicted"/>
<comment type="caution">
    <text evidence="3">The sequence shown here is derived from an EMBL/GenBank/DDBJ whole genome shotgun (WGS) entry which is preliminary data.</text>
</comment>
<feature type="compositionally biased region" description="Basic and acidic residues" evidence="1">
    <location>
        <begin position="88"/>
        <end position="110"/>
    </location>
</feature>
<feature type="domain" description="Fibronectin type-III" evidence="2">
    <location>
        <begin position="351"/>
        <end position="445"/>
    </location>
</feature>
<dbReference type="AlphaFoldDB" id="A0A1F7RRD6"/>
<reference evidence="3 4" key="1">
    <citation type="journal article" date="2016" name="Nat. Commun.">
        <title>Thousands of microbial genomes shed light on interconnected biogeochemical processes in an aquifer system.</title>
        <authorList>
            <person name="Anantharaman K."/>
            <person name="Brown C.T."/>
            <person name="Hug L.A."/>
            <person name="Sharon I."/>
            <person name="Castelle C.J."/>
            <person name="Probst A.J."/>
            <person name="Thomas B.C."/>
            <person name="Singh A."/>
            <person name="Wilkins M.J."/>
            <person name="Karaoz U."/>
            <person name="Brodie E.L."/>
            <person name="Williams K.H."/>
            <person name="Hubbard S.S."/>
            <person name="Banfield J.F."/>
        </authorList>
    </citation>
    <scope>NUCLEOTIDE SEQUENCE [LARGE SCALE GENOMIC DNA]</scope>
</reference>
<gene>
    <name evidence="3" type="ORF">A2161_13675</name>
</gene>
<feature type="compositionally biased region" description="Acidic residues" evidence="1">
    <location>
        <begin position="137"/>
        <end position="148"/>
    </location>
</feature>
<evidence type="ECO:0000259" key="2">
    <source>
        <dbReference type="PROSITE" id="PS50853"/>
    </source>
</evidence>
<organism evidence="3 4">
    <name type="scientific">Candidatus Schekmanbacteria bacterium RBG_13_48_7</name>
    <dbReference type="NCBI Taxonomy" id="1817878"/>
    <lineage>
        <taxon>Bacteria</taxon>
        <taxon>Candidatus Schekmaniibacteriota</taxon>
    </lineage>
</organism>
<sequence length="445" mass="50712">MNLKRNCLKFCTIISLCTAICCCGNIGPPRIPRKTLPSPVSDLKGKLLCDKIVLTWTRPFTNTDGTVLNTVERLDLFRSIQLPSSDTGKSKTGESEKPQAKESGYLKEDSQIPSDESDVNRNDETTQPESSMKNEENTDLEGIQDDSDPDQKIFENQLSKKSKYFNLNRKKIFSFDKKQIREILKIRDTFQYIDDGEDLTKEIISESDREHRFFNGYRYQYSLEVYGKGKQVNRTSKIETVTFVLVPAQVQNLTVKAIGPKAYLSWDPVSTDCNGDEINNFTGYNVYRSTSPDSFLDKPVNSEPLEESIFIDEKIQFDTEYYYIVRAQVKTAAMESDNSKPVSIFISDIFPPAPPIGFTLIKAVDRINLVWKPNEELDVAGYNIYRSELPGRGYVKINDVLIERSFFSDMSIKKGITYYYVITSVDQAEIPNESSYSTEISATIR</sequence>
<dbReference type="PROSITE" id="PS50853">
    <property type="entry name" value="FN3"/>
    <property type="match status" value="2"/>
</dbReference>
<accession>A0A1F7RRD6</accession>
<protein>
    <recommendedName>
        <fullName evidence="2">Fibronectin type-III domain-containing protein</fullName>
    </recommendedName>
</protein>
<name>A0A1F7RRD6_9BACT</name>
<dbReference type="InterPro" id="IPR036116">
    <property type="entry name" value="FN3_sf"/>
</dbReference>
<evidence type="ECO:0000313" key="3">
    <source>
        <dbReference type="EMBL" id="OGL43467.1"/>
    </source>
</evidence>
<dbReference type="SUPFAM" id="SSF49265">
    <property type="entry name" value="Fibronectin type III"/>
    <property type="match status" value="1"/>
</dbReference>
<dbReference type="InterPro" id="IPR003961">
    <property type="entry name" value="FN3_dom"/>
</dbReference>
<evidence type="ECO:0000313" key="4">
    <source>
        <dbReference type="Proteomes" id="UP000179266"/>
    </source>
</evidence>
<feature type="domain" description="Fibronectin type-III" evidence="2">
    <location>
        <begin position="246"/>
        <end position="349"/>
    </location>
</feature>
<dbReference type="EMBL" id="MGDD01000274">
    <property type="protein sequence ID" value="OGL43467.1"/>
    <property type="molecule type" value="Genomic_DNA"/>
</dbReference>
<dbReference type="InterPro" id="IPR013783">
    <property type="entry name" value="Ig-like_fold"/>
</dbReference>
<feature type="region of interest" description="Disordered" evidence="1">
    <location>
        <begin position="84"/>
        <end position="150"/>
    </location>
</feature>
<dbReference type="Gene3D" id="2.60.40.10">
    <property type="entry name" value="Immunoglobulins"/>
    <property type="match status" value="2"/>
</dbReference>
<evidence type="ECO:0000256" key="1">
    <source>
        <dbReference type="SAM" id="MobiDB-lite"/>
    </source>
</evidence>